<dbReference type="AlphaFoldDB" id="A0A2B4RN55"/>
<dbReference type="InterPro" id="IPR002641">
    <property type="entry name" value="PNPLA_dom"/>
</dbReference>
<feature type="transmembrane region" description="Helical" evidence="2">
    <location>
        <begin position="170"/>
        <end position="188"/>
    </location>
</feature>
<evidence type="ECO:0000256" key="2">
    <source>
        <dbReference type="SAM" id="Phobius"/>
    </source>
</evidence>
<keyword evidence="2" id="KW-0472">Membrane</keyword>
<dbReference type="InterPro" id="IPR016035">
    <property type="entry name" value="Acyl_Trfase/lysoPLipase"/>
</dbReference>
<dbReference type="GO" id="GO:0005509">
    <property type="term" value="F:calcium ion binding"/>
    <property type="evidence" value="ECO:0007669"/>
    <property type="project" value="TreeGrafter"/>
</dbReference>
<feature type="domain" description="PNPLA" evidence="3">
    <location>
        <begin position="8"/>
        <end position="76"/>
    </location>
</feature>
<feature type="transmembrane region" description="Helical" evidence="2">
    <location>
        <begin position="369"/>
        <end position="389"/>
    </location>
</feature>
<name>A0A2B4RN55_STYPI</name>
<dbReference type="Proteomes" id="UP000225706">
    <property type="component" value="Unassembled WGS sequence"/>
</dbReference>
<dbReference type="EMBL" id="LSMT01000341">
    <property type="protein sequence ID" value="PFX19864.1"/>
    <property type="molecule type" value="Genomic_DNA"/>
</dbReference>
<feature type="transmembrane region" description="Helical" evidence="2">
    <location>
        <begin position="401"/>
        <end position="424"/>
    </location>
</feature>
<dbReference type="OrthoDB" id="5970855at2759"/>
<keyword evidence="5" id="KW-1185">Reference proteome</keyword>
<sequence>MASTKTGLAFSGGGIRSAALCSGVLRRLLQNKAKVDYLSCVSGGGYTGTAFLDWKYRKEKKAKGNEEWHEEFFDNMRQRAGYLCNWEKPCQGILDTIAMFLLVLTVTFIEPIVIYGSFAFPLAFIIDYLFGEALRVEDCNHIAAPTSPINQKPRTREIQEHCLSGQGTVAFIKITLFSVLVVLFVIFLHSVAKISRERLVHVFNRWRLHKAFYSKESLGTKGWRGILHNIFCPLWTCLKKKQKQEPCPIDQRGVFDTPANDVEPAHKRSLNLADLRGMEPEYISNMTVHCWKEDATSDKDGDLLTMSPTTIERLDRDPSTVDPFKDKLSPRDIELSDAMATSAAAISSYEDNLKVLRLSTLLGLEMEQLLPILINILRGLPLIAVPAVYFSKGDEESRDEWSIKAGVFTFFAIHLVLAFIGALADRGAQTQNVWKKIARWFTLHDSFVKFVTKGLSIINNGPTPPPVMLLSDGGHVENLGILPLLKKQLKKIIVVDGGYCSNEKKYGESLLESLMLARRELSCSFIGHGGRDVTSDLLENFVKLQQPNERKPRHFE</sequence>
<dbReference type="PANTHER" id="PTHR10728">
    <property type="entry name" value="CYTOSOLIC PHOSPHOLIPASE A2"/>
    <property type="match status" value="1"/>
</dbReference>
<evidence type="ECO:0000256" key="1">
    <source>
        <dbReference type="ARBA" id="ARBA00023098"/>
    </source>
</evidence>
<protein>
    <recommendedName>
        <fullName evidence="3">PNPLA domain-containing protein</fullName>
    </recommendedName>
</protein>
<evidence type="ECO:0000313" key="5">
    <source>
        <dbReference type="Proteomes" id="UP000225706"/>
    </source>
</evidence>
<dbReference type="GO" id="GO:0047498">
    <property type="term" value="F:calcium-dependent phospholipase A2 activity"/>
    <property type="evidence" value="ECO:0007669"/>
    <property type="project" value="TreeGrafter"/>
</dbReference>
<reference evidence="5" key="1">
    <citation type="journal article" date="2017" name="bioRxiv">
        <title>Comparative analysis of the genomes of Stylophora pistillata and Acropora digitifera provides evidence for extensive differences between species of corals.</title>
        <authorList>
            <person name="Voolstra C.R."/>
            <person name="Li Y."/>
            <person name="Liew Y.J."/>
            <person name="Baumgarten S."/>
            <person name="Zoccola D."/>
            <person name="Flot J.-F."/>
            <person name="Tambutte S."/>
            <person name="Allemand D."/>
            <person name="Aranda M."/>
        </authorList>
    </citation>
    <scope>NUCLEOTIDE SEQUENCE [LARGE SCALE GENOMIC DNA]</scope>
</reference>
<proteinExistence type="predicted"/>
<keyword evidence="2" id="KW-1133">Transmembrane helix</keyword>
<keyword evidence="1" id="KW-0443">Lipid metabolism</keyword>
<dbReference type="Pfam" id="PF01734">
    <property type="entry name" value="Patatin"/>
    <property type="match status" value="1"/>
</dbReference>
<dbReference type="GO" id="GO:0005544">
    <property type="term" value="F:calcium-dependent phospholipid binding"/>
    <property type="evidence" value="ECO:0007669"/>
    <property type="project" value="TreeGrafter"/>
</dbReference>
<feature type="transmembrane region" description="Helical" evidence="2">
    <location>
        <begin position="97"/>
        <end position="126"/>
    </location>
</feature>
<evidence type="ECO:0000313" key="4">
    <source>
        <dbReference type="EMBL" id="PFX19864.1"/>
    </source>
</evidence>
<comment type="caution">
    <text evidence="4">The sequence shown here is derived from an EMBL/GenBank/DDBJ whole genome shotgun (WGS) entry which is preliminary data.</text>
</comment>
<dbReference type="PANTHER" id="PTHR10728:SF40">
    <property type="entry name" value="PATATIN FAMILY PROTEIN"/>
    <property type="match status" value="1"/>
</dbReference>
<accession>A0A2B4RN55</accession>
<gene>
    <name evidence="4" type="ORF">AWC38_SpisGene15695</name>
</gene>
<dbReference type="Gene3D" id="3.40.1090.10">
    <property type="entry name" value="Cytosolic phospholipase A2 catalytic domain"/>
    <property type="match status" value="1"/>
</dbReference>
<dbReference type="GO" id="GO:0046475">
    <property type="term" value="P:glycerophospholipid catabolic process"/>
    <property type="evidence" value="ECO:0007669"/>
    <property type="project" value="TreeGrafter"/>
</dbReference>
<keyword evidence="2" id="KW-0812">Transmembrane</keyword>
<dbReference type="SUPFAM" id="SSF52151">
    <property type="entry name" value="FabD/lysophospholipase-like"/>
    <property type="match status" value="1"/>
</dbReference>
<dbReference type="GO" id="GO:0005829">
    <property type="term" value="C:cytosol"/>
    <property type="evidence" value="ECO:0007669"/>
    <property type="project" value="TreeGrafter"/>
</dbReference>
<organism evidence="4 5">
    <name type="scientific">Stylophora pistillata</name>
    <name type="common">Smooth cauliflower coral</name>
    <dbReference type="NCBI Taxonomy" id="50429"/>
    <lineage>
        <taxon>Eukaryota</taxon>
        <taxon>Metazoa</taxon>
        <taxon>Cnidaria</taxon>
        <taxon>Anthozoa</taxon>
        <taxon>Hexacorallia</taxon>
        <taxon>Scleractinia</taxon>
        <taxon>Astrocoeniina</taxon>
        <taxon>Pocilloporidae</taxon>
        <taxon>Stylophora</taxon>
    </lineage>
</organism>
<evidence type="ECO:0000259" key="3">
    <source>
        <dbReference type="Pfam" id="PF01734"/>
    </source>
</evidence>